<accession>A0ABW5XRZ6</accession>
<dbReference type="PANTHER" id="PTHR45947:SF3">
    <property type="entry name" value="SULFOQUINOVOSYL TRANSFERASE SQD2"/>
    <property type="match status" value="1"/>
</dbReference>
<sequence length="363" mass="41235">MKIAFIVRPNLYQITGGDTVQIDQTAKQLIALGVEVDILTSNDVIQYEKYDLINFFHITRPSAILHHSKAANKPFAISTIHCLYGDYYKYNERGLASVFASLSEDSKDYLRTITRWIRRKEKLPIRNFIVKGQRKSIIEALESADIILPNSISELNRVKKLYTANIKDHVVTNGINAEKFPFNDAITKDGDLIICVGRIEKRKNQLNLIKALNNTKYKLVLIGAASPNQPKYYQQCRNAAAPNVTFLNRVPHDELVKYYQLAKVHVLASWFETTGLSSLEAALMRCNIVVTDKGDTYDYFGDDAFYCSPENIGSIKQAVERASKAQFNETFLTRILTMHTWRKAAEQTLEAYRIAINAKNNVG</sequence>
<dbReference type="PANTHER" id="PTHR45947">
    <property type="entry name" value="SULFOQUINOVOSYL TRANSFERASE SQD2"/>
    <property type="match status" value="1"/>
</dbReference>
<name>A0ABW5XRZ6_9SPHI</name>
<dbReference type="GO" id="GO:0016757">
    <property type="term" value="F:glycosyltransferase activity"/>
    <property type="evidence" value="ECO:0007669"/>
    <property type="project" value="UniProtKB-KW"/>
</dbReference>
<proteinExistence type="predicted"/>
<dbReference type="EMBL" id="JBHUON010000009">
    <property type="protein sequence ID" value="MFD2864962.1"/>
    <property type="molecule type" value="Genomic_DNA"/>
</dbReference>
<dbReference type="RefSeq" id="WP_377126403.1">
    <property type="nucleotide sequence ID" value="NZ_JBHUON010000009.1"/>
</dbReference>
<evidence type="ECO:0000313" key="2">
    <source>
        <dbReference type="EMBL" id="MFD2864962.1"/>
    </source>
</evidence>
<keyword evidence="2" id="KW-0328">Glycosyltransferase</keyword>
<keyword evidence="3" id="KW-1185">Reference proteome</keyword>
<dbReference type="InterPro" id="IPR001296">
    <property type="entry name" value="Glyco_trans_1"/>
</dbReference>
<keyword evidence="2" id="KW-0808">Transferase</keyword>
<dbReference type="CDD" id="cd03801">
    <property type="entry name" value="GT4_PimA-like"/>
    <property type="match status" value="1"/>
</dbReference>
<dbReference type="SUPFAM" id="SSF53756">
    <property type="entry name" value="UDP-Glycosyltransferase/glycogen phosphorylase"/>
    <property type="match status" value="1"/>
</dbReference>
<dbReference type="Proteomes" id="UP001597601">
    <property type="component" value="Unassembled WGS sequence"/>
</dbReference>
<dbReference type="EC" id="2.4.-.-" evidence="2"/>
<organism evidence="2 3">
    <name type="scientific">Mucilaginibacter antarcticus</name>
    <dbReference type="NCBI Taxonomy" id="1855725"/>
    <lineage>
        <taxon>Bacteria</taxon>
        <taxon>Pseudomonadati</taxon>
        <taxon>Bacteroidota</taxon>
        <taxon>Sphingobacteriia</taxon>
        <taxon>Sphingobacteriales</taxon>
        <taxon>Sphingobacteriaceae</taxon>
        <taxon>Mucilaginibacter</taxon>
    </lineage>
</organism>
<dbReference type="InterPro" id="IPR050194">
    <property type="entry name" value="Glycosyltransferase_grp1"/>
</dbReference>
<dbReference type="Pfam" id="PF00534">
    <property type="entry name" value="Glycos_transf_1"/>
    <property type="match status" value="1"/>
</dbReference>
<protein>
    <submittedName>
        <fullName evidence="2">Glycosyltransferase family 4 protein</fullName>
        <ecNumber evidence="2">2.4.-.-</ecNumber>
    </submittedName>
</protein>
<evidence type="ECO:0000313" key="3">
    <source>
        <dbReference type="Proteomes" id="UP001597601"/>
    </source>
</evidence>
<feature type="domain" description="Glycosyl transferase family 1" evidence="1">
    <location>
        <begin position="178"/>
        <end position="326"/>
    </location>
</feature>
<dbReference type="Gene3D" id="3.40.50.2000">
    <property type="entry name" value="Glycogen Phosphorylase B"/>
    <property type="match status" value="2"/>
</dbReference>
<comment type="caution">
    <text evidence="2">The sequence shown here is derived from an EMBL/GenBank/DDBJ whole genome shotgun (WGS) entry which is preliminary data.</text>
</comment>
<evidence type="ECO:0000259" key="1">
    <source>
        <dbReference type="Pfam" id="PF00534"/>
    </source>
</evidence>
<reference evidence="3" key="1">
    <citation type="journal article" date="2019" name="Int. J. Syst. Evol. Microbiol.">
        <title>The Global Catalogue of Microorganisms (GCM) 10K type strain sequencing project: providing services to taxonomists for standard genome sequencing and annotation.</title>
        <authorList>
            <consortium name="The Broad Institute Genomics Platform"/>
            <consortium name="The Broad Institute Genome Sequencing Center for Infectious Disease"/>
            <person name="Wu L."/>
            <person name="Ma J."/>
        </authorList>
    </citation>
    <scope>NUCLEOTIDE SEQUENCE [LARGE SCALE GENOMIC DNA]</scope>
    <source>
        <strain evidence="3">KCTC 52232</strain>
    </source>
</reference>
<gene>
    <name evidence="2" type="ORF">ACFSYC_09725</name>
</gene>